<dbReference type="EMBL" id="CAADFT010000042">
    <property type="protein sequence ID" value="VFK45018.1"/>
    <property type="molecule type" value="Genomic_DNA"/>
</dbReference>
<accession>A0A450YTX8</accession>
<gene>
    <name evidence="1" type="ORF">BECKTC1821E_GA0114239_104213</name>
</gene>
<dbReference type="AlphaFoldDB" id="A0A450YTX8"/>
<organism evidence="1">
    <name type="scientific">Candidatus Kentrum sp. TC</name>
    <dbReference type="NCBI Taxonomy" id="2126339"/>
    <lineage>
        <taxon>Bacteria</taxon>
        <taxon>Pseudomonadati</taxon>
        <taxon>Pseudomonadota</taxon>
        <taxon>Gammaproteobacteria</taxon>
        <taxon>Candidatus Kentrum</taxon>
    </lineage>
</organism>
<sequence>MRKNFRRQYWDTLARLSVLEGWVGETSADGSENSFVILRYENVYFPIKRTKPIVIGASRAVFHADCFRMNRYRYFDRKGEIFRGAKRTGFSVPIEKTSSSRKSRNRQL</sequence>
<proteinExistence type="predicted"/>
<name>A0A450YTX8_9GAMM</name>
<protein>
    <submittedName>
        <fullName evidence="1">Uncharacterized protein</fullName>
    </submittedName>
</protein>
<reference evidence="1" key="1">
    <citation type="submission" date="2019-02" db="EMBL/GenBank/DDBJ databases">
        <authorList>
            <person name="Gruber-Vodicka R. H."/>
            <person name="Seah K. B. B."/>
        </authorList>
    </citation>
    <scope>NUCLEOTIDE SEQUENCE</scope>
    <source>
        <strain evidence="1">BECK_BZ125</strain>
    </source>
</reference>
<evidence type="ECO:0000313" key="1">
    <source>
        <dbReference type="EMBL" id="VFK45018.1"/>
    </source>
</evidence>